<proteinExistence type="predicted"/>
<protein>
    <submittedName>
        <fullName evidence="2">Uncharacterized protein</fullName>
    </submittedName>
</protein>
<feature type="region of interest" description="Disordered" evidence="1">
    <location>
        <begin position="1"/>
        <end position="36"/>
    </location>
</feature>
<sequence length="94" mass="10249">MIPEDRPEWGSGSSSSKCRASLTGSVHASRDSNRESLRDDADLRIAGLGVTRISRQDVSTSVSDAQPDVWTFLHFEATDDLADELARSLARSLD</sequence>
<keyword evidence="3" id="KW-1185">Reference proteome</keyword>
<evidence type="ECO:0000313" key="2">
    <source>
        <dbReference type="EMBL" id="SCG56159.1"/>
    </source>
</evidence>
<organism evidence="2 3">
    <name type="scientific">Micromonospora echinaurantiaca</name>
    <dbReference type="NCBI Taxonomy" id="47857"/>
    <lineage>
        <taxon>Bacteria</taxon>
        <taxon>Bacillati</taxon>
        <taxon>Actinomycetota</taxon>
        <taxon>Actinomycetes</taxon>
        <taxon>Micromonosporales</taxon>
        <taxon>Micromonosporaceae</taxon>
        <taxon>Micromonospora</taxon>
    </lineage>
</organism>
<dbReference type="EMBL" id="LT607750">
    <property type="protein sequence ID" value="SCG56159.1"/>
    <property type="molecule type" value="Genomic_DNA"/>
</dbReference>
<evidence type="ECO:0000256" key="1">
    <source>
        <dbReference type="SAM" id="MobiDB-lite"/>
    </source>
</evidence>
<evidence type="ECO:0000313" key="3">
    <source>
        <dbReference type="Proteomes" id="UP000198217"/>
    </source>
</evidence>
<accession>A0A1C5IDQ8</accession>
<dbReference type="Proteomes" id="UP000198217">
    <property type="component" value="Chromosome I"/>
</dbReference>
<reference evidence="2 3" key="1">
    <citation type="submission" date="2016-06" db="EMBL/GenBank/DDBJ databases">
        <authorList>
            <person name="Kjaerup R.B."/>
            <person name="Dalgaard T.S."/>
            <person name="Juul-Madsen H.R."/>
        </authorList>
    </citation>
    <scope>NUCLEOTIDE SEQUENCE [LARGE SCALE GENOMIC DNA]</scope>
    <source>
        <strain evidence="2 3">DSM 43904</strain>
    </source>
</reference>
<name>A0A1C5IDQ8_9ACTN</name>
<gene>
    <name evidence="2" type="ORF">GA0070609_3129</name>
</gene>
<dbReference type="AlphaFoldDB" id="A0A1C5IDQ8"/>